<evidence type="ECO:0000256" key="1">
    <source>
        <dbReference type="ARBA" id="ARBA00022737"/>
    </source>
</evidence>
<reference evidence="4 5" key="1">
    <citation type="submission" date="2019-11" db="EMBL/GenBank/DDBJ databases">
        <title>Whole genome sequence of Oryza granulata.</title>
        <authorList>
            <person name="Li W."/>
        </authorList>
    </citation>
    <scope>NUCLEOTIDE SEQUENCE [LARGE SCALE GENOMIC DNA]</scope>
    <source>
        <strain evidence="5">cv. Menghai</strain>
        <tissue evidence="4">Leaf</tissue>
    </source>
</reference>
<organism evidence="4 5">
    <name type="scientific">Oryza meyeriana var. granulata</name>
    <dbReference type="NCBI Taxonomy" id="110450"/>
    <lineage>
        <taxon>Eukaryota</taxon>
        <taxon>Viridiplantae</taxon>
        <taxon>Streptophyta</taxon>
        <taxon>Embryophyta</taxon>
        <taxon>Tracheophyta</taxon>
        <taxon>Spermatophyta</taxon>
        <taxon>Magnoliopsida</taxon>
        <taxon>Liliopsida</taxon>
        <taxon>Poales</taxon>
        <taxon>Poaceae</taxon>
        <taxon>BOP clade</taxon>
        <taxon>Oryzoideae</taxon>
        <taxon>Oryzeae</taxon>
        <taxon>Oryzinae</taxon>
        <taxon>Oryza</taxon>
        <taxon>Oryza meyeriana</taxon>
    </lineage>
</organism>
<dbReference type="PANTHER" id="PTHR48108:SF21">
    <property type="entry name" value="OS09G0115500 PROTEIN"/>
    <property type="match status" value="1"/>
</dbReference>
<dbReference type="SUPFAM" id="SSF54631">
    <property type="entry name" value="CBS-domain pair"/>
    <property type="match status" value="1"/>
</dbReference>
<keyword evidence="1" id="KW-0677">Repeat</keyword>
<evidence type="ECO:0000259" key="3">
    <source>
        <dbReference type="PROSITE" id="PS51371"/>
    </source>
</evidence>
<dbReference type="AlphaFoldDB" id="A0A6G1DI12"/>
<comment type="caution">
    <text evidence="4">The sequence shown here is derived from an EMBL/GenBank/DDBJ whole genome shotgun (WGS) entry which is preliminary data.</text>
</comment>
<gene>
    <name evidence="4" type="ORF">E2562_013191</name>
</gene>
<dbReference type="InterPro" id="IPR000644">
    <property type="entry name" value="CBS_dom"/>
</dbReference>
<keyword evidence="5" id="KW-1185">Reference proteome</keyword>
<feature type="domain" description="CBS" evidence="3">
    <location>
        <begin position="63"/>
        <end position="122"/>
    </location>
</feature>
<evidence type="ECO:0000313" key="5">
    <source>
        <dbReference type="Proteomes" id="UP000479710"/>
    </source>
</evidence>
<dbReference type="SMART" id="SM00116">
    <property type="entry name" value="CBS"/>
    <property type="match status" value="2"/>
</dbReference>
<keyword evidence="2" id="KW-0129">CBS domain</keyword>
<dbReference type="InterPro" id="IPR046342">
    <property type="entry name" value="CBS_dom_sf"/>
</dbReference>
<accession>A0A6G1DI12</accession>
<dbReference type="PANTHER" id="PTHR48108">
    <property type="entry name" value="CBS DOMAIN-CONTAINING PROTEIN CBSX2, CHLOROPLASTIC"/>
    <property type="match status" value="1"/>
</dbReference>
<dbReference type="InterPro" id="IPR051462">
    <property type="entry name" value="CBS_domain-containing"/>
</dbReference>
<protein>
    <recommendedName>
        <fullName evidence="3">CBS domain-containing protein</fullName>
    </recommendedName>
</protein>
<dbReference type="OrthoDB" id="418595at2759"/>
<evidence type="ECO:0000256" key="2">
    <source>
        <dbReference type="PROSITE-ProRule" id="PRU00703"/>
    </source>
</evidence>
<dbReference type="PROSITE" id="PS51371">
    <property type="entry name" value="CBS"/>
    <property type="match status" value="2"/>
</dbReference>
<proteinExistence type="predicted"/>
<dbReference type="Pfam" id="PF00571">
    <property type="entry name" value="CBS"/>
    <property type="match status" value="2"/>
</dbReference>
<sequence length="220" mass="23513">MDATLLRSADAALARPTARCGPAPRLHRAPPSSFCGPLRAYAAPAAPAPAAHNNGVYTVGDFMTKRANLHVVTPATSVDEALETLVQYKISGFPVIDDNGKLVGVVSDYDLLALDSMSGSGLTGTNTSMFPEVDSTWKTFHEIQRLLSKTNGKVIGDVMTYAPLVVRESTNLDAAARLLLETKYHRLPVVDSIGILVGMITRGNVVRAALKIKKRAEENA</sequence>
<dbReference type="Gene3D" id="3.10.580.10">
    <property type="entry name" value="CBS-domain"/>
    <property type="match status" value="1"/>
</dbReference>
<feature type="domain" description="CBS" evidence="3">
    <location>
        <begin position="159"/>
        <end position="217"/>
    </location>
</feature>
<name>A0A6G1DI12_9ORYZ</name>
<dbReference type="EMBL" id="SPHZ02000006">
    <property type="protein sequence ID" value="KAF0912238.1"/>
    <property type="molecule type" value="Genomic_DNA"/>
</dbReference>
<dbReference type="Proteomes" id="UP000479710">
    <property type="component" value="Unassembled WGS sequence"/>
</dbReference>
<evidence type="ECO:0000313" key="4">
    <source>
        <dbReference type="EMBL" id="KAF0912238.1"/>
    </source>
</evidence>